<feature type="signal peptide" evidence="1">
    <location>
        <begin position="1"/>
        <end position="17"/>
    </location>
</feature>
<proteinExistence type="predicted"/>
<keyword evidence="1" id="KW-0732">Signal</keyword>
<evidence type="ECO:0000256" key="1">
    <source>
        <dbReference type="SAM" id="SignalP"/>
    </source>
</evidence>
<dbReference type="EMBL" id="AMZH03004109">
    <property type="protein sequence ID" value="RRT70167.1"/>
    <property type="molecule type" value="Genomic_DNA"/>
</dbReference>
<gene>
    <name evidence="2" type="ORF">B296_00031975</name>
</gene>
<evidence type="ECO:0000313" key="2">
    <source>
        <dbReference type="EMBL" id="RRT70167.1"/>
    </source>
</evidence>
<dbReference type="AlphaFoldDB" id="A0A427A1N5"/>
<accession>A0A427A1N5</accession>
<evidence type="ECO:0000313" key="3">
    <source>
        <dbReference type="Proteomes" id="UP000287651"/>
    </source>
</evidence>
<reference evidence="2 3" key="1">
    <citation type="journal article" date="2014" name="Agronomy (Basel)">
        <title>A Draft Genome Sequence for Ensete ventricosum, the Drought-Tolerant Tree Against Hunger.</title>
        <authorList>
            <person name="Harrison J."/>
            <person name="Moore K.A."/>
            <person name="Paszkiewicz K."/>
            <person name="Jones T."/>
            <person name="Grant M."/>
            <person name="Ambacheew D."/>
            <person name="Muzemil S."/>
            <person name="Studholme D.J."/>
        </authorList>
    </citation>
    <scope>NUCLEOTIDE SEQUENCE [LARGE SCALE GENOMIC DNA]</scope>
</reference>
<protein>
    <submittedName>
        <fullName evidence="2">Uncharacterized protein</fullName>
    </submittedName>
</protein>
<dbReference type="Proteomes" id="UP000287651">
    <property type="component" value="Unassembled WGS sequence"/>
</dbReference>
<sequence length="96" mass="10348">MVLWTSSILWFTRRSCALRESVESEESISRFGKLWTDALGVGVRRLAASPKRAWLDSGENRAGHQRTGSPEAALFVAVLFLSGAGKLPEAVSSAVG</sequence>
<organism evidence="2 3">
    <name type="scientific">Ensete ventricosum</name>
    <name type="common">Abyssinian banana</name>
    <name type="synonym">Musa ensete</name>
    <dbReference type="NCBI Taxonomy" id="4639"/>
    <lineage>
        <taxon>Eukaryota</taxon>
        <taxon>Viridiplantae</taxon>
        <taxon>Streptophyta</taxon>
        <taxon>Embryophyta</taxon>
        <taxon>Tracheophyta</taxon>
        <taxon>Spermatophyta</taxon>
        <taxon>Magnoliopsida</taxon>
        <taxon>Liliopsida</taxon>
        <taxon>Zingiberales</taxon>
        <taxon>Musaceae</taxon>
        <taxon>Ensete</taxon>
    </lineage>
</organism>
<feature type="chain" id="PRO_5019170041" evidence="1">
    <location>
        <begin position="18"/>
        <end position="96"/>
    </location>
</feature>
<name>A0A427A1N5_ENSVE</name>
<comment type="caution">
    <text evidence="2">The sequence shown here is derived from an EMBL/GenBank/DDBJ whole genome shotgun (WGS) entry which is preliminary data.</text>
</comment>